<protein>
    <submittedName>
        <fullName evidence="3">XRE family transcriptional regulator</fullName>
    </submittedName>
</protein>
<gene>
    <name evidence="3" type="ORF">CWI81_04650</name>
</gene>
<dbReference type="SMART" id="SM00530">
    <property type="entry name" value="HTH_XRE"/>
    <property type="match status" value="1"/>
</dbReference>
<sequence>MLVDNNLISEERKRRNWTQQHLADACGVSLRTIQRAERDGQVSNETVQALNAVFDINLMQVDAEVVLKQTGNIKNDKPVWLQALPLMIALVTGIFLGAFLAVVVLAH</sequence>
<comment type="caution">
    <text evidence="3">The sequence shown here is derived from an EMBL/GenBank/DDBJ whole genome shotgun (WGS) entry which is preliminary data.</text>
</comment>
<dbReference type="PROSITE" id="PS50943">
    <property type="entry name" value="HTH_CROC1"/>
    <property type="match status" value="1"/>
</dbReference>
<dbReference type="SUPFAM" id="SSF47413">
    <property type="entry name" value="lambda repressor-like DNA-binding domains"/>
    <property type="match status" value="1"/>
</dbReference>
<dbReference type="Proteomes" id="UP000287908">
    <property type="component" value="Unassembled WGS sequence"/>
</dbReference>
<proteinExistence type="predicted"/>
<organism evidence="3 4">
    <name type="scientific">Idiomarina seosinensis</name>
    <dbReference type="NCBI Taxonomy" id="281739"/>
    <lineage>
        <taxon>Bacteria</taxon>
        <taxon>Pseudomonadati</taxon>
        <taxon>Pseudomonadota</taxon>
        <taxon>Gammaproteobacteria</taxon>
        <taxon>Alteromonadales</taxon>
        <taxon>Idiomarinaceae</taxon>
        <taxon>Idiomarina</taxon>
    </lineage>
</organism>
<dbReference type="CDD" id="cd00093">
    <property type="entry name" value="HTH_XRE"/>
    <property type="match status" value="1"/>
</dbReference>
<dbReference type="GO" id="GO:0003677">
    <property type="term" value="F:DNA binding"/>
    <property type="evidence" value="ECO:0007669"/>
    <property type="project" value="InterPro"/>
</dbReference>
<accession>A0A432ZKL8</accession>
<dbReference type="InterPro" id="IPR010982">
    <property type="entry name" value="Lambda_DNA-bd_dom_sf"/>
</dbReference>
<keyword evidence="1" id="KW-1133">Transmembrane helix</keyword>
<dbReference type="OrthoDB" id="21915at2"/>
<keyword evidence="1" id="KW-0472">Membrane</keyword>
<feature type="domain" description="HTH cro/C1-type" evidence="2">
    <location>
        <begin position="8"/>
        <end position="61"/>
    </location>
</feature>
<name>A0A432ZKL8_9GAMM</name>
<dbReference type="InterPro" id="IPR001387">
    <property type="entry name" value="Cro/C1-type_HTH"/>
</dbReference>
<evidence type="ECO:0000313" key="3">
    <source>
        <dbReference type="EMBL" id="RUO77772.1"/>
    </source>
</evidence>
<feature type="transmembrane region" description="Helical" evidence="1">
    <location>
        <begin position="84"/>
        <end position="106"/>
    </location>
</feature>
<dbReference type="Gene3D" id="1.10.260.40">
    <property type="entry name" value="lambda repressor-like DNA-binding domains"/>
    <property type="match status" value="1"/>
</dbReference>
<keyword evidence="1" id="KW-0812">Transmembrane</keyword>
<dbReference type="AlphaFoldDB" id="A0A432ZKL8"/>
<dbReference type="EMBL" id="PIQF01000001">
    <property type="protein sequence ID" value="RUO77772.1"/>
    <property type="molecule type" value="Genomic_DNA"/>
</dbReference>
<keyword evidence="4" id="KW-1185">Reference proteome</keyword>
<evidence type="ECO:0000313" key="4">
    <source>
        <dbReference type="Proteomes" id="UP000287908"/>
    </source>
</evidence>
<dbReference type="Pfam" id="PF01381">
    <property type="entry name" value="HTH_3"/>
    <property type="match status" value="1"/>
</dbReference>
<reference evidence="3 4" key="1">
    <citation type="journal article" date="2011" name="Front. Microbiol.">
        <title>Genomic signatures of strain selection and enhancement in Bacillus atrophaeus var. globigii, a historical biowarfare simulant.</title>
        <authorList>
            <person name="Gibbons H.S."/>
            <person name="Broomall S.M."/>
            <person name="McNew L.A."/>
            <person name="Daligault H."/>
            <person name="Chapman C."/>
            <person name="Bruce D."/>
            <person name="Karavis M."/>
            <person name="Krepps M."/>
            <person name="McGregor P.A."/>
            <person name="Hong C."/>
            <person name="Park K.H."/>
            <person name="Akmal A."/>
            <person name="Feldman A."/>
            <person name="Lin J.S."/>
            <person name="Chang W.E."/>
            <person name="Higgs B.W."/>
            <person name="Demirev P."/>
            <person name="Lindquist J."/>
            <person name="Liem A."/>
            <person name="Fochler E."/>
            <person name="Read T.D."/>
            <person name="Tapia R."/>
            <person name="Johnson S."/>
            <person name="Bishop-Lilly K.A."/>
            <person name="Detter C."/>
            <person name="Han C."/>
            <person name="Sozhamannan S."/>
            <person name="Rosenzweig C.N."/>
            <person name="Skowronski E.W."/>
        </authorList>
    </citation>
    <scope>NUCLEOTIDE SEQUENCE [LARGE SCALE GENOMIC DNA]</scope>
    <source>
        <strain evidence="3 4">CL-SP19</strain>
    </source>
</reference>
<evidence type="ECO:0000259" key="2">
    <source>
        <dbReference type="PROSITE" id="PS50943"/>
    </source>
</evidence>
<evidence type="ECO:0000256" key="1">
    <source>
        <dbReference type="SAM" id="Phobius"/>
    </source>
</evidence>
<dbReference type="RefSeq" id="WP_126784059.1">
    <property type="nucleotide sequence ID" value="NZ_PIQF01000001.1"/>
</dbReference>